<dbReference type="Gene3D" id="2.30.30.290">
    <property type="entry name" value="YopX-like domains"/>
    <property type="match status" value="1"/>
</dbReference>
<feature type="domain" description="YopX protein" evidence="1">
    <location>
        <begin position="5"/>
        <end position="121"/>
    </location>
</feature>
<dbReference type="Pfam" id="PF09643">
    <property type="entry name" value="YopX"/>
    <property type="match status" value="1"/>
</dbReference>
<proteinExistence type="predicted"/>
<dbReference type="SUPFAM" id="SSF159006">
    <property type="entry name" value="YopX-like"/>
    <property type="match status" value="1"/>
</dbReference>
<evidence type="ECO:0000313" key="3">
    <source>
        <dbReference type="Proteomes" id="UP000429980"/>
    </source>
</evidence>
<evidence type="ECO:0000313" key="2">
    <source>
        <dbReference type="EMBL" id="TWL39561.1"/>
    </source>
</evidence>
<reference evidence="2 3" key="1">
    <citation type="submission" date="2019-06" db="EMBL/GenBank/DDBJ databases">
        <title>Genome sequence analysis of &gt;100 Bacillus licheniformis strains suggests intrinsic resistance to this species.</title>
        <authorList>
            <person name="Wels M."/>
            <person name="Siezen R.J."/>
            <person name="Johansen E."/>
            <person name="Stuer-Lauridsen B."/>
            <person name="Bjerre K."/>
            <person name="Nielsen B.K.K."/>
        </authorList>
    </citation>
    <scope>NUCLEOTIDE SEQUENCE [LARGE SCALE GENOMIC DNA]</scope>
    <source>
        <strain evidence="2 3">BAC-15381</strain>
    </source>
</reference>
<dbReference type="EMBL" id="NILF01000033">
    <property type="protein sequence ID" value="TWL39561.1"/>
    <property type="molecule type" value="Genomic_DNA"/>
</dbReference>
<dbReference type="InterPro" id="IPR023385">
    <property type="entry name" value="YopX-like_C"/>
</dbReference>
<dbReference type="Proteomes" id="UP000429980">
    <property type="component" value="Unassembled WGS sequence"/>
</dbReference>
<comment type="caution">
    <text evidence="2">The sequence shown here is derived from an EMBL/GenBank/DDBJ whole genome shotgun (WGS) entry which is preliminary data.</text>
</comment>
<sequence>MREAKFRVWDENAQEMIYEIGITPEGIPYSIPDNAEASDQFNYYPSCHKMQYTGLKDETGREIWEGDIREDRHGDIFSVVYEDDRASFVAKNVNRGRVPLDVWGVDSIFLGTVYENPELLEAE</sequence>
<dbReference type="RefSeq" id="WP_143261039.1">
    <property type="nucleotide sequence ID" value="NZ_CP120601.2"/>
</dbReference>
<gene>
    <name evidence="2" type="ORF">CHCC15381_4127</name>
</gene>
<accession>A0ABY3FXX3</accession>
<dbReference type="InterPro" id="IPR019096">
    <property type="entry name" value="YopX_protein"/>
</dbReference>
<evidence type="ECO:0000259" key="1">
    <source>
        <dbReference type="Pfam" id="PF09643"/>
    </source>
</evidence>
<protein>
    <recommendedName>
        <fullName evidence="1">YopX protein domain-containing protein</fullName>
    </recommendedName>
</protein>
<keyword evidence="3" id="KW-1185">Reference proteome</keyword>
<organism evidence="2 3">
    <name type="scientific">Bacillus paralicheniformis</name>
    <dbReference type="NCBI Taxonomy" id="1648923"/>
    <lineage>
        <taxon>Bacteria</taxon>
        <taxon>Bacillati</taxon>
        <taxon>Bacillota</taxon>
        <taxon>Bacilli</taxon>
        <taxon>Bacillales</taxon>
        <taxon>Bacillaceae</taxon>
        <taxon>Bacillus</taxon>
    </lineage>
</organism>
<name>A0ABY3FXX3_9BACI</name>